<evidence type="ECO:0000313" key="2">
    <source>
        <dbReference type="EMBL" id="MFD2523136.1"/>
    </source>
</evidence>
<protein>
    <submittedName>
        <fullName evidence="2">Uncharacterized protein</fullName>
    </submittedName>
</protein>
<accession>A0ABW5JAP1</accession>
<feature type="chain" id="PRO_5046794220" evidence="1">
    <location>
        <begin position="20"/>
        <end position="65"/>
    </location>
</feature>
<dbReference type="RefSeq" id="WP_340239318.1">
    <property type="nucleotide sequence ID" value="NZ_JBBEWC010000012.1"/>
</dbReference>
<comment type="caution">
    <text evidence="2">The sequence shown here is derived from an EMBL/GenBank/DDBJ whole genome shotgun (WGS) entry which is preliminary data.</text>
</comment>
<evidence type="ECO:0000256" key="1">
    <source>
        <dbReference type="SAM" id="SignalP"/>
    </source>
</evidence>
<proteinExistence type="predicted"/>
<feature type="signal peptide" evidence="1">
    <location>
        <begin position="1"/>
        <end position="19"/>
    </location>
</feature>
<organism evidence="2 3">
    <name type="scientific">Emticicia soli</name>
    <dbReference type="NCBI Taxonomy" id="2027878"/>
    <lineage>
        <taxon>Bacteria</taxon>
        <taxon>Pseudomonadati</taxon>
        <taxon>Bacteroidota</taxon>
        <taxon>Cytophagia</taxon>
        <taxon>Cytophagales</taxon>
        <taxon>Leadbetterellaceae</taxon>
        <taxon>Emticicia</taxon>
    </lineage>
</organism>
<dbReference type="EMBL" id="JBHULC010000027">
    <property type="protein sequence ID" value="MFD2523136.1"/>
    <property type="molecule type" value="Genomic_DNA"/>
</dbReference>
<keyword evidence="1" id="KW-0732">Signal</keyword>
<name>A0ABW5JAP1_9BACT</name>
<evidence type="ECO:0000313" key="3">
    <source>
        <dbReference type="Proteomes" id="UP001597510"/>
    </source>
</evidence>
<reference evidence="3" key="1">
    <citation type="journal article" date="2019" name="Int. J. Syst. Evol. Microbiol.">
        <title>The Global Catalogue of Microorganisms (GCM) 10K type strain sequencing project: providing services to taxonomists for standard genome sequencing and annotation.</title>
        <authorList>
            <consortium name="The Broad Institute Genomics Platform"/>
            <consortium name="The Broad Institute Genome Sequencing Center for Infectious Disease"/>
            <person name="Wu L."/>
            <person name="Ma J."/>
        </authorList>
    </citation>
    <scope>NUCLEOTIDE SEQUENCE [LARGE SCALE GENOMIC DNA]</scope>
    <source>
        <strain evidence="3">KCTC 52344</strain>
    </source>
</reference>
<keyword evidence="3" id="KW-1185">Reference proteome</keyword>
<dbReference type="Proteomes" id="UP001597510">
    <property type="component" value="Unassembled WGS sequence"/>
</dbReference>
<gene>
    <name evidence="2" type="ORF">ACFSR2_19720</name>
</gene>
<sequence length="65" mass="7603">MRRLLYIMVFLFLSVQCYAQQYAIDQMREKSFRVLADSILIKDDSTHELAVLYEMAKSKKIVAIG</sequence>